<dbReference type="Proteomes" id="UP000594261">
    <property type="component" value="Chromosome 12"/>
</dbReference>
<reference evidence="4 5" key="1">
    <citation type="journal article" date="2016" name="G3 (Bethesda)">
        <title>First Draft Assembly and Annotation of the Genome of a California Endemic Oak Quercus lobata Nee (Fagaceae).</title>
        <authorList>
            <person name="Sork V.L."/>
            <person name="Fitz-Gibbon S.T."/>
            <person name="Puiu D."/>
            <person name="Crepeau M."/>
            <person name="Gugger P.F."/>
            <person name="Sherman R."/>
            <person name="Stevens K."/>
            <person name="Langley C.H."/>
            <person name="Pellegrini M."/>
            <person name="Salzberg S.L."/>
        </authorList>
    </citation>
    <scope>NUCLEOTIDE SEQUENCE [LARGE SCALE GENOMIC DNA]</scope>
    <source>
        <strain evidence="4 5">cv. SW786</strain>
    </source>
</reference>
<name>A0A7N2N3Z1_QUELO</name>
<dbReference type="PANTHER" id="PTHR47874">
    <property type="entry name" value="EXPRESSED PROTEIN"/>
    <property type="match status" value="1"/>
</dbReference>
<protein>
    <recommendedName>
        <fullName evidence="6">Pentatricopeptide repeat-containing protein</fullName>
    </recommendedName>
</protein>
<dbReference type="EnsemblPlants" id="QL12p023176:mrna">
    <property type="protein sequence ID" value="QL12p023176:mrna"/>
    <property type="gene ID" value="QL12p023176"/>
</dbReference>
<sequence>MKRVWKITDAAAQAELFCFTKPKTLASSSSSSPFNFTLTKSPNYAFATRDLNPHHSSKYTFPTNILSLFADKLAPSDSSAKEDLRNKVTRLKEELVLRFEDSEDYVFRVLEEKGASLFRSYSDGSAFIELLKQLSSWPHLALEVFNWRRKQAEYGILMTPEEYSKGIAIAGRIKNVDLAVELFTEAANKRIKTISTYNALMGAYMCNGLGDKCQSLFQDLKKEAICSPTVVTYNILISVFGRLMLVDHMETAFREINDLNLSPNISTYNNLIAGYVTAWMWDSMENTYQMMNTGPVKPDINTFLLMLRGYAHSGNLEKMEEMYKLVKHHVNDKEIPLIRSMICAYCRSSASDRVKKIEALMKHIPEKDYRPWLNVMLIRVFAQEDWLEKMENSINEAFEHNTSVITVSVMRSIIASYFRCKAVDKLANFVRRAECAGWRICRSLYHCKMVMYASQRRLHEMESVLDEMENFNLDRTKRTFLIMYKAYSTCGQRHKVEQVLGLMWKHGYGIPLDALPS</sequence>
<evidence type="ECO:0000256" key="3">
    <source>
        <dbReference type="PROSITE-ProRule" id="PRU00708"/>
    </source>
</evidence>
<keyword evidence="5" id="KW-1185">Reference proteome</keyword>
<accession>A0A7N2N3Z1</accession>
<dbReference type="GeneID" id="115971791"/>
<comment type="similarity">
    <text evidence="1">Belongs to the PPR family. P subfamily.</text>
</comment>
<dbReference type="KEGG" id="qlo:115971791"/>
<dbReference type="AlphaFoldDB" id="A0A7N2N3Z1"/>
<dbReference type="PANTHER" id="PTHR47874:SF1">
    <property type="entry name" value="OS05G0407900 PROTEIN"/>
    <property type="match status" value="1"/>
</dbReference>
<dbReference type="GO" id="GO:0003729">
    <property type="term" value="F:mRNA binding"/>
    <property type="evidence" value="ECO:0007669"/>
    <property type="project" value="InterPro"/>
</dbReference>
<evidence type="ECO:0008006" key="6">
    <source>
        <dbReference type="Google" id="ProtNLM"/>
    </source>
</evidence>
<dbReference type="InterPro" id="IPR002885">
    <property type="entry name" value="PPR_rpt"/>
</dbReference>
<evidence type="ECO:0000256" key="2">
    <source>
        <dbReference type="ARBA" id="ARBA00022737"/>
    </source>
</evidence>
<evidence type="ECO:0000256" key="1">
    <source>
        <dbReference type="ARBA" id="ARBA00007626"/>
    </source>
</evidence>
<dbReference type="OMA" id="PENEYRP"/>
<proteinExistence type="inferred from homology"/>
<keyword evidence="2" id="KW-0677">Repeat</keyword>
<dbReference type="InParanoid" id="A0A7N2N3Z1"/>
<evidence type="ECO:0000313" key="4">
    <source>
        <dbReference type="EnsemblPlants" id="QL12p023176:mrna"/>
    </source>
</evidence>
<dbReference type="NCBIfam" id="TIGR00756">
    <property type="entry name" value="PPR"/>
    <property type="match status" value="1"/>
</dbReference>
<dbReference type="Gramene" id="QL12p023176:mrna">
    <property type="protein sequence ID" value="QL12p023176:mrna"/>
    <property type="gene ID" value="QL12p023176"/>
</dbReference>
<dbReference type="OrthoDB" id="185373at2759"/>
<dbReference type="InterPro" id="IPR011990">
    <property type="entry name" value="TPR-like_helical_dom_sf"/>
</dbReference>
<organism evidence="4 5">
    <name type="scientific">Quercus lobata</name>
    <name type="common">Valley oak</name>
    <dbReference type="NCBI Taxonomy" id="97700"/>
    <lineage>
        <taxon>Eukaryota</taxon>
        <taxon>Viridiplantae</taxon>
        <taxon>Streptophyta</taxon>
        <taxon>Embryophyta</taxon>
        <taxon>Tracheophyta</taxon>
        <taxon>Spermatophyta</taxon>
        <taxon>Magnoliopsida</taxon>
        <taxon>eudicotyledons</taxon>
        <taxon>Gunneridae</taxon>
        <taxon>Pentapetalae</taxon>
        <taxon>rosids</taxon>
        <taxon>fabids</taxon>
        <taxon>Fagales</taxon>
        <taxon>Fagaceae</taxon>
        <taxon>Quercus</taxon>
    </lineage>
</organism>
<dbReference type="FunCoup" id="A0A7N2N3Z1">
    <property type="interactions" value="2384"/>
</dbReference>
<dbReference type="EMBL" id="LRBV02000012">
    <property type="status" value="NOT_ANNOTATED_CDS"/>
    <property type="molecule type" value="Genomic_DNA"/>
</dbReference>
<dbReference type="Pfam" id="PF13041">
    <property type="entry name" value="PPR_2"/>
    <property type="match status" value="2"/>
</dbReference>
<reference evidence="4" key="2">
    <citation type="submission" date="2021-01" db="UniProtKB">
        <authorList>
            <consortium name="EnsemblPlants"/>
        </authorList>
    </citation>
    <scope>IDENTIFICATION</scope>
</reference>
<feature type="repeat" description="PPR" evidence="3">
    <location>
        <begin position="264"/>
        <end position="298"/>
    </location>
</feature>
<dbReference type="InterPro" id="IPR044179">
    <property type="entry name" value="PPR5-like"/>
</dbReference>
<dbReference type="Gene3D" id="1.25.40.10">
    <property type="entry name" value="Tetratricopeptide repeat domain"/>
    <property type="match status" value="3"/>
</dbReference>
<dbReference type="PROSITE" id="PS51375">
    <property type="entry name" value="PPR"/>
    <property type="match status" value="2"/>
</dbReference>
<feature type="repeat" description="PPR" evidence="3">
    <location>
        <begin position="229"/>
        <end position="263"/>
    </location>
</feature>
<dbReference type="RefSeq" id="XP_030947690.1">
    <property type="nucleotide sequence ID" value="XM_031091830.1"/>
</dbReference>
<evidence type="ECO:0000313" key="5">
    <source>
        <dbReference type="Proteomes" id="UP000594261"/>
    </source>
</evidence>
<gene>
    <name evidence="4" type="primary">LOC115971791</name>
</gene>